<sequence length="448" mass="49058">MATHHHLFPLSLSVPSLHRHRHRRSLSLLISPSPTYQSYIYIHSSLSLSCNPSRSTNSNSAPTDTDTTSTSPPPPPPPLRVAFSGTDNGAHIYSSIAIADSLSLLHPNTHFLFLSPPSPSLSSTTIPSAGYTVSPIPNPFLPFSFLFPIALLHSTISCLFSLYKFKPHVFVGTGGYLSLPAGIAAFILGIKVVIQEQNSYPGTESWVLGRFAERVFLGFNGCVKYFRKDKCMVYGNPVRVSLKKYTSKAVARLHFFPRSIKKGEGEAQVILVLGGSTGAPAVNYTVLNMYADMLTEHKNRYIIWQTGPDRFAEMESLVRRHRRLFLTPFLHEMDKAYAAADLVISHAGAMTCTEILATGKPSILVPLPTAPNDHETKNAYIMAEVAGSKVLTEDELDSSSLEFAVDEILGNEKLREEMSEKALSVARPHASMDIAKCILSLLSISAAK</sequence>
<dbReference type="AlphaFoldDB" id="A0A833RI59"/>
<dbReference type="Proteomes" id="UP000623129">
    <property type="component" value="Unassembled WGS sequence"/>
</dbReference>
<dbReference type="SUPFAM" id="SSF53756">
    <property type="entry name" value="UDP-Glycosyltransferase/glycogen phosphorylase"/>
    <property type="match status" value="1"/>
</dbReference>
<evidence type="ECO:0000256" key="6">
    <source>
        <dbReference type="ARBA" id="ARBA00022984"/>
    </source>
</evidence>
<evidence type="ECO:0000256" key="4">
    <source>
        <dbReference type="ARBA" id="ARBA00022679"/>
    </source>
</evidence>
<feature type="transmembrane region" description="Helical" evidence="11">
    <location>
        <begin position="175"/>
        <end position="194"/>
    </location>
</feature>
<keyword evidence="8" id="KW-0131">Cell cycle</keyword>
<evidence type="ECO:0000256" key="2">
    <source>
        <dbReference type="ARBA" id="ARBA00022618"/>
    </source>
</evidence>
<evidence type="ECO:0000256" key="1">
    <source>
        <dbReference type="ARBA" id="ARBA00022475"/>
    </source>
</evidence>
<keyword evidence="11" id="KW-1133">Transmembrane helix</keyword>
<dbReference type="Gene3D" id="3.40.50.2000">
    <property type="entry name" value="Glycogen Phosphorylase B"/>
    <property type="match status" value="2"/>
</dbReference>
<evidence type="ECO:0000256" key="3">
    <source>
        <dbReference type="ARBA" id="ARBA00022676"/>
    </source>
</evidence>
<keyword evidence="3" id="KW-0328">Glycosyltransferase</keyword>
<name>A0A833RI59_9POAL</name>
<keyword evidence="11" id="KW-0812">Transmembrane</keyword>
<evidence type="ECO:0000256" key="10">
    <source>
        <dbReference type="SAM" id="MobiDB-lite"/>
    </source>
</evidence>
<dbReference type="InterPro" id="IPR006009">
    <property type="entry name" value="GlcNAc_MurG"/>
</dbReference>
<dbReference type="GO" id="GO:0071555">
    <property type="term" value="P:cell wall organization"/>
    <property type="evidence" value="ECO:0007669"/>
    <property type="project" value="UniProtKB-KW"/>
</dbReference>
<organism evidence="14 15">
    <name type="scientific">Carex littledalei</name>
    <dbReference type="NCBI Taxonomy" id="544730"/>
    <lineage>
        <taxon>Eukaryota</taxon>
        <taxon>Viridiplantae</taxon>
        <taxon>Streptophyta</taxon>
        <taxon>Embryophyta</taxon>
        <taxon>Tracheophyta</taxon>
        <taxon>Spermatophyta</taxon>
        <taxon>Magnoliopsida</taxon>
        <taxon>Liliopsida</taxon>
        <taxon>Poales</taxon>
        <taxon>Cyperaceae</taxon>
        <taxon>Cyperoideae</taxon>
        <taxon>Cariceae</taxon>
        <taxon>Carex</taxon>
        <taxon>Carex subgen. Euthyceras</taxon>
    </lineage>
</organism>
<dbReference type="GO" id="GO:0005975">
    <property type="term" value="P:carbohydrate metabolic process"/>
    <property type="evidence" value="ECO:0007669"/>
    <property type="project" value="InterPro"/>
</dbReference>
<dbReference type="HAMAP" id="MF_00033">
    <property type="entry name" value="MurG"/>
    <property type="match status" value="1"/>
</dbReference>
<keyword evidence="15" id="KW-1185">Reference proteome</keyword>
<evidence type="ECO:0000259" key="13">
    <source>
        <dbReference type="Pfam" id="PF04101"/>
    </source>
</evidence>
<dbReference type="Pfam" id="PF03033">
    <property type="entry name" value="Glyco_transf_28"/>
    <property type="match status" value="1"/>
</dbReference>
<feature type="transmembrane region" description="Helical" evidence="11">
    <location>
        <begin position="140"/>
        <end position="163"/>
    </location>
</feature>
<protein>
    <submittedName>
        <fullName evidence="14">UDP-N-acetylglucosamine--N-acetylmuramyl-(Pentapeptide)</fullName>
    </submittedName>
</protein>
<feature type="domain" description="Glycosyl transferase family 28 C-terminal" evidence="13">
    <location>
        <begin position="269"/>
        <end position="422"/>
    </location>
</feature>
<evidence type="ECO:0000256" key="11">
    <source>
        <dbReference type="SAM" id="Phobius"/>
    </source>
</evidence>
<keyword evidence="1" id="KW-1003">Cell membrane</keyword>
<evidence type="ECO:0000256" key="8">
    <source>
        <dbReference type="ARBA" id="ARBA00023306"/>
    </source>
</evidence>
<dbReference type="GO" id="GO:0051301">
    <property type="term" value="P:cell division"/>
    <property type="evidence" value="ECO:0007669"/>
    <property type="project" value="UniProtKB-KW"/>
</dbReference>
<dbReference type="InterPro" id="IPR004276">
    <property type="entry name" value="GlycoTrans_28_N"/>
</dbReference>
<dbReference type="EMBL" id="SWLB01000003">
    <property type="protein sequence ID" value="KAF3339556.1"/>
    <property type="molecule type" value="Genomic_DNA"/>
</dbReference>
<accession>A0A833RI59</accession>
<feature type="domain" description="Glycosyltransferase family 28 N-terminal" evidence="12">
    <location>
        <begin position="89"/>
        <end position="216"/>
    </location>
</feature>
<dbReference type="CDD" id="cd03785">
    <property type="entry name" value="GT28_MurG"/>
    <property type="match status" value="1"/>
</dbReference>
<evidence type="ECO:0000313" key="15">
    <source>
        <dbReference type="Proteomes" id="UP000623129"/>
    </source>
</evidence>
<evidence type="ECO:0000313" key="14">
    <source>
        <dbReference type="EMBL" id="KAF3339556.1"/>
    </source>
</evidence>
<dbReference type="OrthoDB" id="20273at2759"/>
<keyword evidence="9" id="KW-0961">Cell wall biogenesis/degradation</keyword>
<evidence type="ECO:0000256" key="5">
    <source>
        <dbReference type="ARBA" id="ARBA00022960"/>
    </source>
</evidence>
<keyword evidence="7 11" id="KW-0472">Membrane</keyword>
<comment type="caution">
    <text evidence="14">The sequence shown here is derived from an EMBL/GenBank/DDBJ whole genome shotgun (WGS) entry which is preliminary data.</text>
</comment>
<keyword evidence="2" id="KW-0132">Cell division</keyword>
<dbReference type="Pfam" id="PF04101">
    <property type="entry name" value="Glyco_tran_28_C"/>
    <property type="match status" value="1"/>
</dbReference>
<proteinExistence type="inferred from homology"/>
<gene>
    <name evidence="14" type="ORF">FCM35_KLT15327</name>
</gene>
<evidence type="ECO:0000256" key="7">
    <source>
        <dbReference type="ARBA" id="ARBA00023136"/>
    </source>
</evidence>
<feature type="region of interest" description="Disordered" evidence="10">
    <location>
        <begin position="52"/>
        <end position="78"/>
    </location>
</feature>
<reference evidence="14" key="1">
    <citation type="submission" date="2020-01" db="EMBL/GenBank/DDBJ databases">
        <title>Genome sequence of Kobresia littledalei, the first chromosome-level genome in the family Cyperaceae.</title>
        <authorList>
            <person name="Qu G."/>
        </authorList>
    </citation>
    <scope>NUCLEOTIDE SEQUENCE</scope>
    <source>
        <strain evidence="14">C.B.Clarke</strain>
        <tissue evidence="14">Leaf</tissue>
    </source>
</reference>
<evidence type="ECO:0000259" key="12">
    <source>
        <dbReference type="Pfam" id="PF03033"/>
    </source>
</evidence>
<dbReference type="PANTHER" id="PTHR21015:SF22">
    <property type="entry name" value="GLYCOSYLTRANSFERASE"/>
    <property type="match status" value="1"/>
</dbReference>
<feature type="compositionally biased region" description="Low complexity" evidence="10">
    <location>
        <begin position="52"/>
        <end position="70"/>
    </location>
</feature>
<keyword evidence="4" id="KW-0808">Transferase</keyword>
<dbReference type="PANTHER" id="PTHR21015">
    <property type="entry name" value="UDP-N-ACETYLGLUCOSAMINE--N-ACETYLMURAMYL-(PENTAPEPTIDE) PYROPHOSPHORYL-UNDECAPRENOL N-ACETYLGLUCOSAMINE TRANSFERASE 1"/>
    <property type="match status" value="1"/>
</dbReference>
<keyword evidence="6" id="KW-0573">Peptidoglycan synthesis</keyword>
<keyword evidence="5" id="KW-0133">Cell shape</keyword>
<dbReference type="GO" id="GO:0008360">
    <property type="term" value="P:regulation of cell shape"/>
    <property type="evidence" value="ECO:0007669"/>
    <property type="project" value="UniProtKB-KW"/>
</dbReference>
<evidence type="ECO:0000256" key="9">
    <source>
        <dbReference type="ARBA" id="ARBA00023316"/>
    </source>
</evidence>
<dbReference type="InterPro" id="IPR007235">
    <property type="entry name" value="Glyco_trans_28_C"/>
</dbReference>
<dbReference type="GO" id="GO:0050511">
    <property type="term" value="F:undecaprenyldiphospho-muramoylpentapeptide beta-N-acetylglucosaminyltransferase activity"/>
    <property type="evidence" value="ECO:0007669"/>
    <property type="project" value="InterPro"/>
</dbReference>